<dbReference type="EMBL" id="MK977703">
    <property type="protein sequence ID" value="QDF19516.1"/>
    <property type="molecule type" value="Genomic_DNA"/>
</dbReference>
<dbReference type="GO" id="GO:0046797">
    <property type="term" value="P:viral procapsid maturation"/>
    <property type="evidence" value="ECO:0007669"/>
    <property type="project" value="UniProtKB-KW"/>
</dbReference>
<keyword evidence="5" id="KW-1273">Viral capsid maturation</keyword>
<keyword evidence="1" id="KW-1188">Viral release from host cell</keyword>
<dbReference type="InterPro" id="IPR006433">
    <property type="entry name" value="Prohead_protease"/>
</dbReference>
<dbReference type="InterPro" id="IPR054613">
    <property type="entry name" value="Peptidase_S78_dom"/>
</dbReference>
<sequence length="267" mass="28418">MQIKSVPLKALKAGPDDGLEEGEFIVYPSTFTKTPDSYGDIVAKGAFLENLAEWKGSGNVLPGLFGHRFDDPDFYVAGASDYGEDDHGWWVRGKFDLESPKGPQVYRLVKGRRLTQLSFAFDVLDSGPVELEDGRKATELRKLRVYEFSFVPIGANSDTSVVAVKALTDSLTEGCKAGRSISAKNESELRAAHAAIGNVLSSLGDNENDQEKASDTATAKPGASDEDPSGGKSSVPGEEQPPKSSVERLAAQAKIYALTGSAEGGSL</sequence>
<evidence type="ECO:0000256" key="1">
    <source>
        <dbReference type="ARBA" id="ARBA00022612"/>
    </source>
</evidence>
<evidence type="ECO:0000313" key="8">
    <source>
        <dbReference type="EMBL" id="QDF19516.1"/>
    </source>
</evidence>
<gene>
    <name evidence="8" type="primary">6</name>
    <name evidence="8" type="ORF">SEA_KUMOTTA_6</name>
</gene>
<organism evidence="8 9">
    <name type="scientific">Arthrobacter phage Kumotta</name>
    <dbReference type="NCBI Taxonomy" id="2588498"/>
    <lineage>
        <taxon>Viruses</taxon>
        <taxon>Duplodnaviria</taxon>
        <taxon>Heunggongvirae</taxon>
        <taxon>Uroviricota</taxon>
        <taxon>Caudoviricetes</taxon>
        <taxon>Kumottavirus</taxon>
        <taxon>Kumottavirus kumotta</taxon>
    </lineage>
</organism>
<dbReference type="GeneID" id="77924965"/>
<evidence type="ECO:0000256" key="3">
    <source>
        <dbReference type="ARBA" id="ARBA00022801"/>
    </source>
</evidence>
<dbReference type="Pfam" id="PF04586">
    <property type="entry name" value="Peptidase_S78"/>
    <property type="match status" value="1"/>
</dbReference>
<dbReference type="Proteomes" id="UP000316421">
    <property type="component" value="Segment"/>
</dbReference>
<dbReference type="GO" id="GO:0006508">
    <property type="term" value="P:proteolysis"/>
    <property type="evidence" value="ECO:0007669"/>
    <property type="project" value="UniProtKB-KW"/>
</dbReference>
<dbReference type="GO" id="GO:0008233">
    <property type="term" value="F:peptidase activity"/>
    <property type="evidence" value="ECO:0007669"/>
    <property type="project" value="UniProtKB-KW"/>
</dbReference>
<dbReference type="RefSeq" id="YP_010649413.1">
    <property type="nucleotide sequence ID" value="NC_070768.1"/>
</dbReference>
<keyword evidence="3" id="KW-0378">Hydrolase</keyword>
<dbReference type="NCBIfam" id="TIGR01543">
    <property type="entry name" value="proheadase_HK97"/>
    <property type="match status" value="1"/>
</dbReference>
<reference evidence="8 9" key="1">
    <citation type="submission" date="2019-05" db="EMBL/GenBank/DDBJ databases">
        <authorList>
            <person name="Randall S.G."/>
            <person name="Ball S.L."/>
            <person name="Breitenberger C.A."/>
            <person name="Daniels C.J."/>
            <person name="Garlena R.A."/>
            <person name="Russell D.A."/>
            <person name="Pope W.H."/>
            <person name="Jacobs-Sera D."/>
            <person name="Hatfull G.F."/>
        </authorList>
    </citation>
    <scope>NUCLEOTIDE SEQUENCE [LARGE SCALE GENOMIC DNA]</scope>
</reference>
<evidence type="ECO:0000313" key="9">
    <source>
        <dbReference type="Proteomes" id="UP000316421"/>
    </source>
</evidence>
<keyword evidence="2 8" id="KW-0645">Protease</keyword>
<evidence type="ECO:0000256" key="6">
    <source>
        <dbReference type="SAM" id="MobiDB-lite"/>
    </source>
</evidence>
<evidence type="ECO:0000259" key="7">
    <source>
        <dbReference type="Pfam" id="PF04586"/>
    </source>
</evidence>
<protein>
    <submittedName>
        <fullName evidence="8">Capsid maturation protease</fullName>
    </submittedName>
</protein>
<feature type="domain" description="Prohead serine protease" evidence="7">
    <location>
        <begin position="24"/>
        <end position="165"/>
    </location>
</feature>
<keyword evidence="9" id="KW-1185">Reference proteome</keyword>
<keyword evidence="4" id="KW-0118">Viral capsid assembly</keyword>
<proteinExistence type="predicted"/>
<name>A0A4Y6ELB1_9CAUD</name>
<evidence type="ECO:0000256" key="2">
    <source>
        <dbReference type="ARBA" id="ARBA00022670"/>
    </source>
</evidence>
<evidence type="ECO:0000256" key="4">
    <source>
        <dbReference type="ARBA" id="ARBA00022950"/>
    </source>
</evidence>
<feature type="region of interest" description="Disordered" evidence="6">
    <location>
        <begin position="201"/>
        <end position="247"/>
    </location>
</feature>
<evidence type="ECO:0000256" key="5">
    <source>
        <dbReference type="ARBA" id="ARBA00023045"/>
    </source>
</evidence>
<dbReference type="KEGG" id="vg:77924965"/>
<accession>A0A4Y6ELB1</accession>